<keyword evidence="4" id="KW-0808">Transferase</keyword>
<evidence type="ECO:0000313" key="8">
    <source>
        <dbReference type="EMBL" id="EDW18553.2"/>
    </source>
</evidence>
<organism evidence="8 9">
    <name type="scientific">Drosophila mojavensis</name>
    <name type="common">Fruit fly</name>
    <dbReference type="NCBI Taxonomy" id="7230"/>
    <lineage>
        <taxon>Eukaryota</taxon>
        <taxon>Metazoa</taxon>
        <taxon>Ecdysozoa</taxon>
        <taxon>Arthropoda</taxon>
        <taxon>Hexapoda</taxon>
        <taxon>Insecta</taxon>
        <taxon>Pterygota</taxon>
        <taxon>Neoptera</taxon>
        <taxon>Endopterygota</taxon>
        <taxon>Diptera</taxon>
        <taxon>Brachycera</taxon>
        <taxon>Muscomorpha</taxon>
        <taxon>Ephydroidea</taxon>
        <taxon>Drosophilidae</taxon>
        <taxon>Drosophila</taxon>
    </lineage>
</organism>
<dbReference type="SUPFAM" id="SSF53187">
    <property type="entry name" value="Zn-dependent exopeptidases"/>
    <property type="match status" value="1"/>
</dbReference>
<feature type="domain" description="Peptidase M28" evidence="7">
    <location>
        <begin position="82"/>
        <end position="296"/>
    </location>
</feature>
<feature type="signal peptide" evidence="6">
    <location>
        <begin position="1"/>
        <end position="26"/>
    </location>
</feature>
<sequence length="309" mass="35585">MSPLNCWILGCCIALLLIQWKRMSLKDDDNEYLMETLNKFLVPRWLGSTGHEDVNEFLVEELTRLGFAIIRDDFFDVFAATNVIGVSNMEAKQFLLLSCHYDSKYLETKQSYVAATDAVPCAMLLTIAEELNDFLHQEFANSPDLGLVLAFFDGHESIDGDLDPSPSLLGSSNFVRGETIALNKINLVISFKLIGAADQIYMSKYQRTYALHERLSDIEQELRISGDLSKCHQLFHKLKDHNNDINDDHICFLEKGLPVMHIVPYTYPEVWLQEADNLDNLHWPTIRNMNLIIKQFVYEYLSNRTFRAY</sequence>
<dbReference type="AlphaFoldDB" id="B4KWE6"/>
<dbReference type="HOGENOM" id="CLU_045003_1_0_1"/>
<dbReference type="Gene3D" id="3.40.630.10">
    <property type="entry name" value="Zn peptidases"/>
    <property type="match status" value="1"/>
</dbReference>
<dbReference type="InterPro" id="IPR007484">
    <property type="entry name" value="Peptidase_M28"/>
</dbReference>
<feature type="chain" id="PRO_5006456790" description="glutaminyl-peptide cyclotransferase" evidence="6">
    <location>
        <begin position="27"/>
        <end position="309"/>
    </location>
</feature>
<proteinExistence type="inferred from homology"/>
<dbReference type="Proteomes" id="UP000009192">
    <property type="component" value="Unassembled WGS sequence"/>
</dbReference>
<evidence type="ECO:0000256" key="2">
    <source>
        <dbReference type="ARBA" id="ARBA00006014"/>
    </source>
</evidence>
<comment type="similarity">
    <text evidence="2">Belongs to the glutaminyl-peptide cyclotransferase family.</text>
</comment>
<dbReference type="InterPro" id="IPR040234">
    <property type="entry name" value="QC/QCL"/>
</dbReference>
<dbReference type="EMBL" id="CH933809">
    <property type="protein sequence ID" value="EDW18553.2"/>
    <property type="molecule type" value="Genomic_DNA"/>
</dbReference>
<evidence type="ECO:0000256" key="4">
    <source>
        <dbReference type="ARBA" id="ARBA00022679"/>
    </source>
</evidence>
<dbReference type="Pfam" id="PF04389">
    <property type="entry name" value="Peptidase_M28"/>
    <property type="match status" value="1"/>
</dbReference>
<dbReference type="PANTHER" id="PTHR12283">
    <property type="entry name" value="GLUTAMINYL-PEPTIDE CYCLOTRANSFERASE"/>
    <property type="match status" value="1"/>
</dbReference>
<dbReference type="EC" id="2.3.2.5" evidence="3"/>
<dbReference type="SMR" id="B4KWE6"/>
<keyword evidence="5" id="KW-0012">Acyltransferase</keyword>
<dbReference type="GO" id="GO:0008270">
    <property type="term" value="F:zinc ion binding"/>
    <property type="evidence" value="ECO:0007669"/>
    <property type="project" value="TreeGrafter"/>
</dbReference>
<gene>
    <name evidence="8" type="primary">Dmoj\GI12029</name>
    <name evidence="8" type="ORF">Dmoj_GI12029</name>
</gene>
<name>B4KWE6_DROMO</name>
<evidence type="ECO:0000313" key="9">
    <source>
        <dbReference type="Proteomes" id="UP000009192"/>
    </source>
</evidence>
<evidence type="ECO:0000256" key="3">
    <source>
        <dbReference type="ARBA" id="ARBA00012012"/>
    </source>
</evidence>
<evidence type="ECO:0000256" key="6">
    <source>
        <dbReference type="SAM" id="SignalP"/>
    </source>
</evidence>
<dbReference type="InParanoid" id="B4KWE6"/>
<dbReference type="OrthoDB" id="18894at2759"/>
<evidence type="ECO:0000256" key="1">
    <source>
        <dbReference type="ARBA" id="ARBA00000001"/>
    </source>
</evidence>
<reference evidence="8 9" key="1">
    <citation type="journal article" date="2007" name="Nature">
        <title>Evolution of genes and genomes on the Drosophila phylogeny.</title>
        <authorList>
            <consortium name="Drosophila 12 Genomes Consortium"/>
            <person name="Clark A.G."/>
            <person name="Eisen M.B."/>
            <person name="Smith D.R."/>
            <person name="Bergman C.M."/>
            <person name="Oliver B."/>
            <person name="Markow T.A."/>
            <person name="Kaufman T.C."/>
            <person name="Kellis M."/>
            <person name="Gelbart W."/>
            <person name="Iyer V.N."/>
            <person name="Pollard D.A."/>
            <person name="Sackton T.B."/>
            <person name="Larracuente A.M."/>
            <person name="Singh N.D."/>
            <person name="Abad J.P."/>
            <person name="Abt D.N."/>
            <person name="Adryan B."/>
            <person name="Aguade M."/>
            <person name="Akashi H."/>
            <person name="Anderson W.W."/>
            <person name="Aquadro C.F."/>
            <person name="Ardell D.H."/>
            <person name="Arguello R."/>
            <person name="Artieri C.G."/>
            <person name="Barbash D.A."/>
            <person name="Barker D."/>
            <person name="Barsanti P."/>
            <person name="Batterham P."/>
            <person name="Batzoglou S."/>
            <person name="Begun D."/>
            <person name="Bhutkar A."/>
            <person name="Blanco E."/>
            <person name="Bosak S.A."/>
            <person name="Bradley R.K."/>
            <person name="Brand A.D."/>
            <person name="Brent M.R."/>
            <person name="Brooks A.N."/>
            <person name="Brown R.H."/>
            <person name="Butlin R.K."/>
            <person name="Caggese C."/>
            <person name="Calvi B.R."/>
            <person name="Bernardo de Carvalho A."/>
            <person name="Caspi A."/>
            <person name="Castrezana S."/>
            <person name="Celniker S.E."/>
            <person name="Chang J.L."/>
            <person name="Chapple C."/>
            <person name="Chatterji S."/>
            <person name="Chinwalla A."/>
            <person name="Civetta A."/>
            <person name="Clifton S.W."/>
            <person name="Comeron J.M."/>
            <person name="Costello J.C."/>
            <person name="Coyne J.A."/>
            <person name="Daub J."/>
            <person name="David R.G."/>
            <person name="Delcher A.L."/>
            <person name="Delehaunty K."/>
            <person name="Do C.B."/>
            <person name="Ebling H."/>
            <person name="Edwards K."/>
            <person name="Eickbush T."/>
            <person name="Evans J.D."/>
            <person name="Filipski A."/>
            <person name="Findeiss S."/>
            <person name="Freyhult E."/>
            <person name="Fulton L."/>
            <person name="Fulton R."/>
            <person name="Garcia A.C."/>
            <person name="Gardiner A."/>
            <person name="Garfield D.A."/>
            <person name="Garvin B.E."/>
            <person name="Gibson G."/>
            <person name="Gilbert D."/>
            <person name="Gnerre S."/>
            <person name="Godfrey J."/>
            <person name="Good R."/>
            <person name="Gotea V."/>
            <person name="Gravely B."/>
            <person name="Greenberg A.J."/>
            <person name="Griffiths-Jones S."/>
            <person name="Gross S."/>
            <person name="Guigo R."/>
            <person name="Gustafson E.A."/>
            <person name="Haerty W."/>
            <person name="Hahn M.W."/>
            <person name="Halligan D.L."/>
            <person name="Halpern A.L."/>
            <person name="Halter G.M."/>
            <person name="Han M.V."/>
            <person name="Heger A."/>
            <person name="Hillier L."/>
            <person name="Hinrichs A.S."/>
            <person name="Holmes I."/>
            <person name="Hoskins R.A."/>
            <person name="Hubisz M.J."/>
            <person name="Hultmark D."/>
            <person name="Huntley M.A."/>
            <person name="Jaffe D.B."/>
            <person name="Jagadeeshan S."/>
            <person name="Jeck W.R."/>
            <person name="Johnson J."/>
            <person name="Jones C.D."/>
            <person name="Jordan W.C."/>
            <person name="Karpen G.H."/>
            <person name="Kataoka E."/>
            <person name="Keightley P.D."/>
            <person name="Kheradpour P."/>
            <person name="Kirkness E.F."/>
            <person name="Koerich L.B."/>
            <person name="Kristiansen K."/>
            <person name="Kudrna D."/>
            <person name="Kulathinal R.J."/>
            <person name="Kumar S."/>
            <person name="Kwok R."/>
            <person name="Lander E."/>
            <person name="Langley C.H."/>
            <person name="Lapoint R."/>
            <person name="Lazzaro B.P."/>
            <person name="Lee S.J."/>
            <person name="Levesque L."/>
            <person name="Li R."/>
            <person name="Lin C.F."/>
            <person name="Lin M.F."/>
            <person name="Lindblad-Toh K."/>
            <person name="Llopart A."/>
            <person name="Long M."/>
            <person name="Low L."/>
            <person name="Lozovsky E."/>
            <person name="Lu J."/>
            <person name="Luo M."/>
            <person name="Machado C.A."/>
            <person name="Makalowski W."/>
            <person name="Marzo M."/>
            <person name="Matsuda M."/>
            <person name="Matzkin L."/>
            <person name="McAllister B."/>
            <person name="McBride C.S."/>
            <person name="McKernan B."/>
            <person name="McKernan K."/>
            <person name="Mendez-Lago M."/>
            <person name="Minx P."/>
            <person name="Mollenhauer M.U."/>
            <person name="Montooth K."/>
            <person name="Mount S.M."/>
            <person name="Mu X."/>
            <person name="Myers E."/>
            <person name="Negre B."/>
            <person name="Newfeld S."/>
            <person name="Nielsen R."/>
            <person name="Noor M.A."/>
            <person name="O'Grady P."/>
            <person name="Pachter L."/>
            <person name="Papaceit M."/>
            <person name="Parisi M.J."/>
            <person name="Parisi M."/>
            <person name="Parts L."/>
            <person name="Pedersen J.S."/>
            <person name="Pesole G."/>
            <person name="Phillippy A.M."/>
            <person name="Ponting C.P."/>
            <person name="Pop M."/>
            <person name="Porcelli D."/>
            <person name="Powell J.R."/>
            <person name="Prohaska S."/>
            <person name="Pruitt K."/>
            <person name="Puig M."/>
            <person name="Quesneville H."/>
            <person name="Ram K.R."/>
            <person name="Rand D."/>
            <person name="Rasmussen M.D."/>
            <person name="Reed L.K."/>
            <person name="Reenan R."/>
            <person name="Reily A."/>
            <person name="Remington K.A."/>
            <person name="Rieger T.T."/>
            <person name="Ritchie M.G."/>
            <person name="Robin C."/>
            <person name="Rogers Y.H."/>
            <person name="Rohde C."/>
            <person name="Rozas J."/>
            <person name="Rubenfield M.J."/>
            <person name="Ruiz A."/>
            <person name="Russo S."/>
            <person name="Salzberg S.L."/>
            <person name="Sanchez-Gracia A."/>
            <person name="Saranga D.J."/>
            <person name="Sato H."/>
            <person name="Schaeffer S.W."/>
            <person name="Schatz M.C."/>
            <person name="Schlenke T."/>
            <person name="Schwartz R."/>
            <person name="Segarra C."/>
            <person name="Singh R.S."/>
            <person name="Sirot L."/>
            <person name="Sirota M."/>
            <person name="Sisneros N.B."/>
            <person name="Smith C.D."/>
            <person name="Smith T.F."/>
            <person name="Spieth J."/>
            <person name="Stage D.E."/>
            <person name="Stark A."/>
            <person name="Stephan W."/>
            <person name="Strausberg R.L."/>
            <person name="Strempel S."/>
            <person name="Sturgill D."/>
            <person name="Sutton G."/>
            <person name="Sutton G.G."/>
            <person name="Tao W."/>
            <person name="Teichmann S."/>
            <person name="Tobari Y.N."/>
            <person name="Tomimura Y."/>
            <person name="Tsolas J.M."/>
            <person name="Valente V.L."/>
            <person name="Venter E."/>
            <person name="Venter J.C."/>
            <person name="Vicario S."/>
            <person name="Vieira F.G."/>
            <person name="Vilella A.J."/>
            <person name="Villasante A."/>
            <person name="Walenz B."/>
            <person name="Wang J."/>
            <person name="Wasserman M."/>
            <person name="Watts T."/>
            <person name="Wilson D."/>
            <person name="Wilson R.K."/>
            <person name="Wing R.A."/>
            <person name="Wolfner M.F."/>
            <person name="Wong A."/>
            <person name="Wong G.K."/>
            <person name="Wu C.I."/>
            <person name="Wu G."/>
            <person name="Yamamoto D."/>
            <person name="Yang H.P."/>
            <person name="Yang S.P."/>
            <person name="Yorke J.A."/>
            <person name="Yoshida K."/>
            <person name="Zdobnov E."/>
            <person name="Zhang P."/>
            <person name="Zhang Y."/>
            <person name="Zimin A.V."/>
            <person name="Baldwin J."/>
            <person name="Abdouelleil A."/>
            <person name="Abdulkadir J."/>
            <person name="Abebe A."/>
            <person name="Abera B."/>
            <person name="Abreu J."/>
            <person name="Acer S.C."/>
            <person name="Aftuck L."/>
            <person name="Alexander A."/>
            <person name="An P."/>
            <person name="Anderson E."/>
            <person name="Anderson S."/>
            <person name="Arachi H."/>
            <person name="Azer M."/>
            <person name="Bachantsang P."/>
            <person name="Barry A."/>
            <person name="Bayul T."/>
            <person name="Berlin A."/>
            <person name="Bessette D."/>
            <person name="Bloom T."/>
            <person name="Blye J."/>
            <person name="Boguslavskiy L."/>
            <person name="Bonnet C."/>
            <person name="Boukhgalter B."/>
            <person name="Bourzgui I."/>
            <person name="Brown A."/>
            <person name="Cahill P."/>
            <person name="Channer S."/>
            <person name="Cheshatsang Y."/>
            <person name="Chuda L."/>
            <person name="Citroen M."/>
            <person name="Collymore A."/>
            <person name="Cooke P."/>
            <person name="Costello M."/>
            <person name="D'Aco K."/>
            <person name="Daza R."/>
            <person name="De Haan G."/>
            <person name="DeGray S."/>
            <person name="DeMaso C."/>
            <person name="Dhargay N."/>
            <person name="Dooley K."/>
            <person name="Dooley E."/>
            <person name="Doricent M."/>
            <person name="Dorje P."/>
            <person name="Dorjee K."/>
            <person name="Dupes A."/>
            <person name="Elong R."/>
            <person name="Falk J."/>
            <person name="Farina A."/>
            <person name="Faro S."/>
            <person name="Ferguson D."/>
            <person name="Fisher S."/>
            <person name="Foley C.D."/>
            <person name="Franke A."/>
            <person name="Friedrich D."/>
            <person name="Gadbois L."/>
            <person name="Gearin G."/>
            <person name="Gearin C.R."/>
            <person name="Giannoukos G."/>
            <person name="Goode T."/>
            <person name="Graham J."/>
            <person name="Grandbois E."/>
            <person name="Grewal S."/>
            <person name="Gyaltsen K."/>
            <person name="Hafez N."/>
            <person name="Hagos B."/>
            <person name="Hall J."/>
            <person name="Henson C."/>
            <person name="Hollinger A."/>
            <person name="Honan T."/>
            <person name="Huard M.D."/>
            <person name="Hughes L."/>
            <person name="Hurhula B."/>
            <person name="Husby M.E."/>
            <person name="Kamat A."/>
            <person name="Kanga B."/>
            <person name="Kashin S."/>
            <person name="Khazanovich D."/>
            <person name="Kisner P."/>
            <person name="Lance K."/>
            <person name="Lara M."/>
            <person name="Lee W."/>
            <person name="Lennon N."/>
            <person name="Letendre F."/>
            <person name="LeVine R."/>
            <person name="Lipovsky A."/>
            <person name="Liu X."/>
            <person name="Liu J."/>
            <person name="Liu S."/>
            <person name="Lokyitsang T."/>
            <person name="Lokyitsang Y."/>
            <person name="Lubonja R."/>
            <person name="Lui A."/>
            <person name="MacDonald P."/>
            <person name="Magnisalis V."/>
            <person name="Maru K."/>
            <person name="Matthews C."/>
            <person name="McCusker W."/>
            <person name="McDonough S."/>
            <person name="Mehta T."/>
            <person name="Meldrim J."/>
            <person name="Meneus L."/>
            <person name="Mihai O."/>
            <person name="Mihalev A."/>
            <person name="Mihova T."/>
            <person name="Mittelman R."/>
            <person name="Mlenga V."/>
            <person name="Montmayeur A."/>
            <person name="Mulrain L."/>
            <person name="Navidi A."/>
            <person name="Naylor J."/>
            <person name="Negash T."/>
            <person name="Nguyen T."/>
            <person name="Nguyen N."/>
            <person name="Nicol R."/>
            <person name="Norbu C."/>
            <person name="Norbu N."/>
            <person name="Novod N."/>
            <person name="O'Neill B."/>
            <person name="Osman S."/>
            <person name="Markiewicz E."/>
            <person name="Oyono O.L."/>
            <person name="Patti C."/>
            <person name="Phunkhang P."/>
            <person name="Pierre F."/>
            <person name="Priest M."/>
            <person name="Raghuraman S."/>
            <person name="Rege F."/>
            <person name="Reyes R."/>
            <person name="Rise C."/>
            <person name="Rogov P."/>
            <person name="Ross K."/>
            <person name="Ryan E."/>
            <person name="Settipalli S."/>
            <person name="Shea T."/>
            <person name="Sherpa N."/>
            <person name="Shi L."/>
            <person name="Shih D."/>
            <person name="Sparrow T."/>
            <person name="Spaulding J."/>
            <person name="Stalker J."/>
            <person name="Stange-Thomann N."/>
            <person name="Stavropoulos S."/>
            <person name="Stone C."/>
            <person name="Strader C."/>
            <person name="Tesfaye S."/>
            <person name="Thomson T."/>
            <person name="Thoulutsang Y."/>
            <person name="Thoulutsang D."/>
            <person name="Topham K."/>
            <person name="Topping I."/>
            <person name="Tsamla T."/>
            <person name="Vassiliev H."/>
            <person name="Vo A."/>
            <person name="Wangchuk T."/>
            <person name="Wangdi T."/>
            <person name="Weiand M."/>
            <person name="Wilkinson J."/>
            <person name="Wilson A."/>
            <person name="Yadav S."/>
            <person name="Young G."/>
            <person name="Yu Q."/>
            <person name="Zembek L."/>
            <person name="Zhong D."/>
            <person name="Zimmer A."/>
            <person name="Zwirko Z."/>
            <person name="Jaffe D.B."/>
            <person name="Alvarez P."/>
            <person name="Brockman W."/>
            <person name="Butler J."/>
            <person name="Chin C."/>
            <person name="Gnerre S."/>
            <person name="Grabherr M."/>
            <person name="Kleber M."/>
            <person name="Mauceli E."/>
            <person name="MacCallum I."/>
        </authorList>
    </citation>
    <scope>NUCLEOTIDE SEQUENCE [LARGE SCALE GENOMIC DNA]</scope>
    <source>
        <strain evidence="9">Tucson 15081-1352.22</strain>
    </source>
</reference>
<comment type="catalytic activity">
    <reaction evidence="1">
        <text>N-terminal L-glutaminyl-[peptide] = N-terminal 5-oxo-L-prolyl-[peptide] + NH4(+)</text>
        <dbReference type="Rhea" id="RHEA:23652"/>
        <dbReference type="Rhea" id="RHEA-COMP:11736"/>
        <dbReference type="Rhea" id="RHEA-COMP:11846"/>
        <dbReference type="ChEBI" id="CHEBI:28938"/>
        <dbReference type="ChEBI" id="CHEBI:64722"/>
        <dbReference type="ChEBI" id="CHEBI:87215"/>
        <dbReference type="EC" id="2.3.2.5"/>
    </reaction>
</comment>
<evidence type="ECO:0000256" key="5">
    <source>
        <dbReference type="ARBA" id="ARBA00023315"/>
    </source>
</evidence>
<dbReference type="GO" id="GO:0016603">
    <property type="term" value="F:glutaminyl-peptide cyclotransferase activity"/>
    <property type="evidence" value="ECO:0007669"/>
    <property type="project" value="UniProtKB-EC"/>
</dbReference>
<dbReference type="eggNOG" id="KOG3946">
    <property type="taxonomic scope" value="Eukaryota"/>
</dbReference>
<evidence type="ECO:0000259" key="7">
    <source>
        <dbReference type="Pfam" id="PF04389"/>
    </source>
</evidence>
<accession>B4KWE6</accession>
<protein>
    <recommendedName>
        <fullName evidence="3">glutaminyl-peptide cyclotransferase</fullName>
        <ecNumber evidence="3">2.3.2.5</ecNumber>
    </recommendedName>
</protein>
<keyword evidence="9" id="KW-1185">Reference proteome</keyword>
<dbReference type="PANTHER" id="PTHR12283:SF6">
    <property type="entry name" value="GLUTAMINYL-PEPTIDE CYCLOTRANSFERASE-RELATED"/>
    <property type="match status" value="1"/>
</dbReference>
<keyword evidence="6" id="KW-0732">Signal</keyword>
<dbReference type="KEGG" id="dmo:Dmoj_GI12029"/>